<feature type="domain" description="HTH cro/C1-type" evidence="8">
    <location>
        <begin position="192"/>
        <end position="213"/>
    </location>
</feature>
<dbReference type="Pfam" id="PF04542">
    <property type="entry name" value="Sigma70_r2"/>
    <property type="match status" value="1"/>
</dbReference>
<keyword evidence="3 7" id="KW-0805">Transcription regulation</keyword>
<dbReference type="InterPro" id="IPR001387">
    <property type="entry name" value="Cro/C1-type_HTH"/>
</dbReference>
<dbReference type="PROSITE" id="PS00716">
    <property type="entry name" value="SIGMA70_2"/>
    <property type="match status" value="1"/>
</dbReference>
<dbReference type="InterPro" id="IPR050813">
    <property type="entry name" value="Sigma-70_Factor"/>
</dbReference>
<dbReference type="GO" id="GO:0003677">
    <property type="term" value="F:DNA binding"/>
    <property type="evidence" value="ECO:0007669"/>
    <property type="project" value="UniProtKB-KW"/>
</dbReference>
<proteinExistence type="inferred from homology"/>
<dbReference type="GO" id="GO:0006352">
    <property type="term" value="P:DNA-templated transcription initiation"/>
    <property type="evidence" value="ECO:0007669"/>
    <property type="project" value="InterPro"/>
</dbReference>
<dbReference type="Gene3D" id="1.20.120.1810">
    <property type="match status" value="1"/>
</dbReference>
<evidence type="ECO:0000256" key="5">
    <source>
        <dbReference type="ARBA" id="ARBA00023125"/>
    </source>
</evidence>
<dbReference type="InterPro" id="IPR014284">
    <property type="entry name" value="RNA_pol_sigma-70_dom"/>
</dbReference>
<evidence type="ECO:0000256" key="6">
    <source>
        <dbReference type="ARBA" id="ARBA00023163"/>
    </source>
</evidence>
<dbReference type="CDD" id="cd06171">
    <property type="entry name" value="Sigma70_r4"/>
    <property type="match status" value="1"/>
</dbReference>
<dbReference type="PANTHER" id="PTHR30376:SF3">
    <property type="entry name" value="RNA POLYMERASE SIGMA FACTOR RPOH"/>
    <property type="match status" value="1"/>
</dbReference>
<dbReference type="NCBIfam" id="TIGR02937">
    <property type="entry name" value="sigma70-ECF"/>
    <property type="match status" value="1"/>
</dbReference>
<organism evidence="9 10">
    <name type="scientific">Alkalicella caledoniensis</name>
    <dbReference type="NCBI Taxonomy" id="2731377"/>
    <lineage>
        <taxon>Bacteria</taxon>
        <taxon>Bacillati</taxon>
        <taxon>Bacillota</taxon>
        <taxon>Clostridia</taxon>
        <taxon>Eubacteriales</taxon>
        <taxon>Proteinivoracaceae</taxon>
        <taxon>Alkalicella</taxon>
    </lineage>
</organism>
<reference evidence="9 10" key="1">
    <citation type="submission" date="2020-07" db="EMBL/GenBank/DDBJ databases">
        <title>Alkalicella. sp. LB2 genome.</title>
        <authorList>
            <person name="Postec A."/>
            <person name="Quemeneur M."/>
        </authorList>
    </citation>
    <scope>NUCLEOTIDE SEQUENCE [LARGE SCALE GENOMIC DNA]</scope>
    <source>
        <strain evidence="9 10">LB2</strain>
    </source>
</reference>
<comment type="similarity">
    <text evidence="1 7">Belongs to the sigma-70 factor family.</text>
</comment>
<evidence type="ECO:0000256" key="1">
    <source>
        <dbReference type="ARBA" id="ARBA00007788"/>
    </source>
</evidence>
<dbReference type="SUPFAM" id="SSF88946">
    <property type="entry name" value="Sigma2 domain of RNA polymerase sigma factors"/>
    <property type="match status" value="1"/>
</dbReference>
<accession>A0A7G9WBM8</accession>
<keyword evidence="5 7" id="KW-0238">DNA-binding</keyword>
<evidence type="ECO:0000313" key="10">
    <source>
        <dbReference type="Proteomes" id="UP000516160"/>
    </source>
</evidence>
<dbReference type="EMBL" id="CP058559">
    <property type="protein sequence ID" value="QNO16090.1"/>
    <property type="molecule type" value="Genomic_DNA"/>
</dbReference>
<dbReference type="Gene3D" id="1.10.10.10">
    <property type="entry name" value="Winged helix-like DNA-binding domain superfamily/Winged helix DNA-binding domain"/>
    <property type="match status" value="1"/>
</dbReference>
<name>A0A7G9WBM8_ALKCA</name>
<evidence type="ECO:0000256" key="2">
    <source>
        <dbReference type="ARBA" id="ARBA00022969"/>
    </source>
</evidence>
<dbReference type="InterPro" id="IPR013324">
    <property type="entry name" value="RNA_pol_sigma_r3/r4-like"/>
</dbReference>
<dbReference type="Pfam" id="PF04545">
    <property type="entry name" value="Sigma70_r4"/>
    <property type="match status" value="1"/>
</dbReference>
<evidence type="ECO:0000313" key="9">
    <source>
        <dbReference type="EMBL" id="QNO16090.1"/>
    </source>
</evidence>
<dbReference type="Proteomes" id="UP000516160">
    <property type="component" value="Chromosome"/>
</dbReference>
<gene>
    <name evidence="9" type="primary">sigK</name>
    <name evidence="9" type="ORF">HYG86_15595</name>
</gene>
<evidence type="ECO:0000256" key="7">
    <source>
        <dbReference type="RuleBase" id="RU362124"/>
    </source>
</evidence>
<dbReference type="GO" id="GO:0030435">
    <property type="term" value="P:sporulation resulting in formation of a cellular spore"/>
    <property type="evidence" value="ECO:0007669"/>
    <property type="project" value="UniProtKB-KW"/>
</dbReference>
<dbReference type="PRINTS" id="PR00046">
    <property type="entry name" value="SIGMA70FCT"/>
</dbReference>
<dbReference type="InterPro" id="IPR000943">
    <property type="entry name" value="RNA_pol_sigma70"/>
</dbReference>
<dbReference type="RefSeq" id="WP_213166486.1">
    <property type="nucleotide sequence ID" value="NZ_CP058559.1"/>
</dbReference>
<evidence type="ECO:0000256" key="4">
    <source>
        <dbReference type="ARBA" id="ARBA00023082"/>
    </source>
</evidence>
<evidence type="ECO:0000256" key="3">
    <source>
        <dbReference type="ARBA" id="ARBA00023015"/>
    </source>
</evidence>
<sequence>MILALLTVIKELSMLVSYVKNNSFPHPLSDDDEKDYLEKHAAGDKIARQKLIEHNLRLVAHIVKKYDNTKIDNDDLISIGTVGLIKAIDTFNMEKGIKLATYAARCIENEILMQIRSNKKNRDDMSLEEPLGIDQEGNELTLMDILGLETDLLEEVDVKMSIEKMRTLLDKLSKKERFVIDRRYGLLDGRYYTQREIAGKLGISRSYVSRIEKKAVRRLTKEFKKNS</sequence>
<dbReference type="NCBIfam" id="TIGR02846">
    <property type="entry name" value="spore_sigmaK"/>
    <property type="match status" value="1"/>
</dbReference>
<dbReference type="InterPro" id="IPR007630">
    <property type="entry name" value="RNA_pol_sigma70_r4"/>
</dbReference>
<keyword evidence="10" id="KW-1185">Reference proteome</keyword>
<dbReference type="AlphaFoldDB" id="A0A7G9WBM8"/>
<dbReference type="GO" id="GO:0016987">
    <property type="term" value="F:sigma factor activity"/>
    <property type="evidence" value="ECO:0007669"/>
    <property type="project" value="UniProtKB-KW"/>
</dbReference>
<keyword evidence="4 7" id="KW-0731">Sigma factor</keyword>
<dbReference type="PROSITE" id="PS00715">
    <property type="entry name" value="SIGMA70_1"/>
    <property type="match status" value="1"/>
</dbReference>
<dbReference type="InterPro" id="IPR014209">
    <property type="entry name" value="RNA_pol_sigma-K"/>
</dbReference>
<protein>
    <recommendedName>
        <fullName evidence="7">RNA polymerase sigma factor</fullName>
    </recommendedName>
</protein>
<evidence type="ECO:0000259" key="8">
    <source>
        <dbReference type="PROSITE" id="PS50943"/>
    </source>
</evidence>
<dbReference type="InterPro" id="IPR013325">
    <property type="entry name" value="RNA_pol_sigma_r2"/>
</dbReference>
<keyword evidence="6 7" id="KW-0804">Transcription</keyword>
<comment type="function">
    <text evidence="7">Sigma factors are initiation factors that promote the attachment of RNA polymerase to specific initiation sites and are then released.</text>
</comment>
<dbReference type="InterPro" id="IPR007627">
    <property type="entry name" value="RNA_pol_sigma70_r2"/>
</dbReference>
<dbReference type="PANTHER" id="PTHR30376">
    <property type="entry name" value="SIGMA FACTOR RPOH HEAT SHOCK RELATED"/>
    <property type="match status" value="1"/>
</dbReference>
<dbReference type="KEGG" id="acae:HYG86_15595"/>
<dbReference type="InterPro" id="IPR036388">
    <property type="entry name" value="WH-like_DNA-bd_sf"/>
</dbReference>
<dbReference type="PIRSF" id="PIRSF000770">
    <property type="entry name" value="RNA_pol_sigma-SigE/K"/>
    <property type="match status" value="1"/>
</dbReference>
<dbReference type="PROSITE" id="PS50943">
    <property type="entry name" value="HTH_CROC1"/>
    <property type="match status" value="1"/>
</dbReference>
<keyword evidence="2" id="KW-0749">Sporulation</keyword>
<dbReference type="SUPFAM" id="SSF88659">
    <property type="entry name" value="Sigma3 and sigma4 domains of RNA polymerase sigma factors"/>
    <property type="match status" value="1"/>
</dbReference>
<dbReference type="NCBIfam" id="NF004471">
    <property type="entry name" value="PRK05803.1"/>
    <property type="match status" value="1"/>
</dbReference>